<sequence>MPILENHKLTTVITPFHHFLRRGTPLYTMVVQDPGTSNGWPLGLGNLNRRLRVTERQQPATPEPYSSDAHSSSFSSFSSSNLETESTASFFQDHSVSLGRLMGIRPRERGVLNIPNTNCVDQNQSLSERMSSPDVPENRVEELSRGICVPLLVTILTKMTRSKSHSNR</sequence>
<evidence type="ECO:0000313" key="1">
    <source>
        <dbReference type="EMBL" id="KAH7836518.1"/>
    </source>
</evidence>
<dbReference type="EMBL" id="CM037156">
    <property type="protein sequence ID" value="KAH7836518.1"/>
    <property type="molecule type" value="Genomic_DNA"/>
</dbReference>
<protein>
    <submittedName>
        <fullName evidence="1">Uncharacterized protein</fullName>
    </submittedName>
</protein>
<dbReference type="Proteomes" id="UP000828048">
    <property type="component" value="Chromosome 6"/>
</dbReference>
<comment type="caution">
    <text evidence="1">The sequence shown here is derived from an EMBL/GenBank/DDBJ whole genome shotgun (WGS) entry which is preliminary data.</text>
</comment>
<name>A0ACB7X758_9ERIC</name>
<keyword evidence="2" id="KW-1185">Reference proteome</keyword>
<organism evidence="1 2">
    <name type="scientific">Vaccinium darrowii</name>
    <dbReference type="NCBI Taxonomy" id="229202"/>
    <lineage>
        <taxon>Eukaryota</taxon>
        <taxon>Viridiplantae</taxon>
        <taxon>Streptophyta</taxon>
        <taxon>Embryophyta</taxon>
        <taxon>Tracheophyta</taxon>
        <taxon>Spermatophyta</taxon>
        <taxon>Magnoliopsida</taxon>
        <taxon>eudicotyledons</taxon>
        <taxon>Gunneridae</taxon>
        <taxon>Pentapetalae</taxon>
        <taxon>asterids</taxon>
        <taxon>Ericales</taxon>
        <taxon>Ericaceae</taxon>
        <taxon>Vaccinioideae</taxon>
        <taxon>Vaccinieae</taxon>
        <taxon>Vaccinium</taxon>
    </lineage>
</organism>
<evidence type="ECO:0000313" key="2">
    <source>
        <dbReference type="Proteomes" id="UP000828048"/>
    </source>
</evidence>
<proteinExistence type="predicted"/>
<gene>
    <name evidence="1" type="ORF">Vadar_002331</name>
</gene>
<reference evidence="1 2" key="1">
    <citation type="journal article" date="2021" name="Hortic Res">
        <title>High-quality reference genome and annotation aids understanding of berry development for evergreen blueberry (Vaccinium darrowii).</title>
        <authorList>
            <person name="Yu J."/>
            <person name="Hulse-Kemp A.M."/>
            <person name="Babiker E."/>
            <person name="Staton M."/>
        </authorList>
    </citation>
    <scope>NUCLEOTIDE SEQUENCE [LARGE SCALE GENOMIC DNA]</scope>
    <source>
        <strain evidence="2">cv. NJ 8807/NJ 8810</strain>
        <tissue evidence="1">Young leaf</tissue>
    </source>
</reference>
<accession>A0ACB7X758</accession>